<keyword evidence="1" id="KW-1133">Transmembrane helix</keyword>
<keyword evidence="1" id="KW-0812">Transmembrane</keyword>
<proteinExistence type="predicted"/>
<keyword evidence="1" id="KW-0472">Membrane</keyword>
<name>A0ABY5CP75_9GAMM</name>
<evidence type="ECO:0000313" key="2">
    <source>
        <dbReference type="EMBL" id="USU99244.1"/>
    </source>
</evidence>
<keyword evidence="3" id="KW-1185">Reference proteome</keyword>
<organism evidence="2 3">
    <name type="scientific">Serratia entomophila</name>
    <dbReference type="NCBI Taxonomy" id="42906"/>
    <lineage>
        <taxon>Bacteria</taxon>
        <taxon>Pseudomonadati</taxon>
        <taxon>Pseudomonadota</taxon>
        <taxon>Gammaproteobacteria</taxon>
        <taxon>Enterobacterales</taxon>
        <taxon>Yersiniaceae</taxon>
        <taxon>Serratia</taxon>
    </lineage>
</organism>
<sequence>MTPVSKYFPYILIVVVIVIGIFIVKKIKQINGKDNSLYNLMAQEKWSGRQAEATLLTFEQTDTRIGNDFIFDVVLNATPEGSPETLRAKALVKPVDLHRMKAGMSVTIKYDNATPRRVAVLAIHFE</sequence>
<evidence type="ECO:0000313" key="3">
    <source>
        <dbReference type="Proteomes" id="UP001056873"/>
    </source>
</evidence>
<reference evidence="2" key="1">
    <citation type="journal article" date="2022" name="BMC Genomics">
        <title>Genome sequence of the entomopathogenic Serratia entomophila isolate 626 and characterisation of the species specific itaconate degradation pathway.</title>
        <authorList>
            <person name="Vaughan A.L."/>
            <person name="Altermann E."/>
            <person name="Glare T.R."/>
            <person name="Hurst M.R.H."/>
        </authorList>
    </citation>
    <scope>NUCLEOTIDE SEQUENCE</scope>
    <source>
        <strain evidence="2">626</strain>
    </source>
</reference>
<evidence type="ECO:0000256" key="1">
    <source>
        <dbReference type="SAM" id="Phobius"/>
    </source>
</evidence>
<feature type="transmembrane region" description="Helical" evidence="1">
    <location>
        <begin position="6"/>
        <end position="24"/>
    </location>
</feature>
<dbReference type="RefSeq" id="WP_252960599.1">
    <property type="nucleotide sequence ID" value="NZ_CAMIPH010000001.1"/>
</dbReference>
<dbReference type="EMBL" id="CP074347">
    <property type="protein sequence ID" value="USU99244.1"/>
    <property type="molecule type" value="Genomic_DNA"/>
</dbReference>
<evidence type="ECO:0008006" key="4">
    <source>
        <dbReference type="Google" id="ProtNLM"/>
    </source>
</evidence>
<protein>
    <recommendedName>
        <fullName evidence="4">DUF3592 domain-containing protein</fullName>
    </recommendedName>
</protein>
<dbReference type="Proteomes" id="UP001056873">
    <property type="component" value="Chromosome"/>
</dbReference>
<accession>A0ABY5CP75</accession>
<gene>
    <name evidence="2" type="ORF">KFQ06_14360</name>
</gene>